<name>A0A1V9G2B9_9BACT</name>
<keyword evidence="1" id="KW-0812">Transmembrane</keyword>
<protein>
    <submittedName>
        <fullName evidence="2">Uncharacterized protein</fullName>
    </submittedName>
</protein>
<keyword evidence="3" id="KW-1185">Reference proteome</keyword>
<dbReference type="OrthoDB" id="9789270at2"/>
<proteinExistence type="predicted"/>
<comment type="caution">
    <text evidence="2">The sequence shown here is derived from an EMBL/GenBank/DDBJ whole genome shotgun (WGS) entry which is preliminary data.</text>
</comment>
<dbReference type="EMBL" id="LVYD01000041">
    <property type="protein sequence ID" value="OQP64717.1"/>
    <property type="molecule type" value="Genomic_DNA"/>
</dbReference>
<dbReference type="Proteomes" id="UP000192796">
    <property type="component" value="Unassembled WGS sequence"/>
</dbReference>
<dbReference type="AlphaFoldDB" id="A0A1V9G2B9"/>
<accession>A0A1V9G2B9</accession>
<keyword evidence="1" id="KW-0472">Membrane</keyword>
<evidence type="ECO:0000256" key="1">
    <source>
        <dbReference type="SAM" id="Phobius"/>
    </source>
</evidence>
<dbReference type="STRING" id="1703345.A3860_18315"/>
<organism evidence="2 3">
    <name type="scientific">Niastella vici</name>
    <dbReference type="NCBI Taxonomy" id="1703345"/>
    <lineage>
        <taxon>Bacteria</taxon>
        <taxon>Pseudomonadati</taxon>
        <taxon>Bacteroidota</taxon>
        <taxon>Chitinophagia</taxon>
        <taxon>Chitinophagales</taxon>
        <taxon>Chitinophagaceae</taxon>
        <taxon>Niastella</taxon>
    </lineage>
</organism>
<dbReference type="RefSeq" id="WP_081146529.1">
    <property type="nucleotide sequence ID" value="NZ_LVYD01000041.1"/>
</dbReference>
<evidence type="ECO:0000313" key="3">
    <source>
        <dbReference type="Proteomes" id="UP000192796"/>
    </source>
</evidence>
<keyword evidence="1" id="KW-1133">Transmembrane helix</keyword>
<reference evidence="2 3" key="1">
    <citation type="submission" date="2016-03" db="EMBL/GenBank/DDBJ databases">
        <title>Niastella vici sp. nov., isolated from farmland soil.</title>
        <authorList>
            <person name="Chen L."/>
            <person name="Wang D."/>
            <person name="Yang S."/>
            <person name="Wang G."/>
        </authorList>
    </citation>
    <scope>NUCLEOTIDE SEQUENCE [LARGE SCALE GENOMIC DNA]</scope>
    <source>
        <strain evidence="2 3">DJ57</strain>
    </source>
</reference>
<feature type="transmembrane region" description="Helical" evidence="1">
    <location>
        <begin position="75"/>
        <end position="97"/>
    </location>
</feature>
<evidence type="ECO:0000313" key="2">
    <source>
        <dbReference type="EMBL" id="OQP64717.1"/>
    </source>
</evidence>
<gene>
    <name evidence="2" type="ORF">A3860_18315</name>
</gene>
<sequence length="167" mass="18877">MPTPVLVYPETPENVPLTITDPSRSFKKEVSTVMGSVVLFFIVYILLILLSVLLTIACVYGGIALIIALPRFITLMLGIGLIGLGVMVLIFLVKFIFSVSRYDRSGIVEIKEADHPRLFAFIKQLTRDTQTHFPKRIYLSPEVNACVFYDSSFFSMFLPRMLPKPRN</sequence>
<feature type="transmembrane region" description="Helical" evidence="1">
    <location>
        <begin position="37"/>
        <end position="69"/>
    </location>
</feature>